<dbReference type="EMBL" id="NEWD01000002">
    <property type="protein sequence ID" value="OXN01711.1"/>
    <property type="molecule type" value="Genomic_DNA"/>
</dbReference>
<dbReference type="GO" id="GO:0046983">
    <property type="term" value="F:protein dimerization activity"/>
    <property type="evidence" value="ECO:0007669"/>
    <property type="project" value="InterPro"/>
</dbReference>
<keyword evidence="3" id="KW-0902">Two-component regulatory system</keyword>
<keyword evidence="6" id="KW-1133">Transmembrane helix</keyword>
<accession>A0A229W1H4</accession>
<keyword evidence="1" id="KW-0808">Transferase</keyword>
<dbReference type="GO" id="GO:0016020">
    <property type="term" value="C:membrane"/>
    <property type="evidence" value="ECO:0007669"/>
    <property type="project" value="InterPro"/>
</dbReference>
<keyword evidence="2 8" id="KW-0418">Kinase</keyword>
<keyword evidence="9" id="KW-1185">Reference proteome</keyword>
<gene>
    <name evidence="8" type="ORF">Tam10B_0154</name>
</gene>
<dbReference type="InterPro" id="IPR036890">
    <property type="entry name" value="HATPase_C_sf"/>
</dbReference>
<feature type="region of interest" description="Disordered" evidence="5">
    <location>
        <begin position="413"/>
        <end position="432"/>
    </location>
</feature>
<feature type="coiled-coil region" evidence="4">
    <location>
        <begin position="166"/>
        <end position="193"/>
    </location>
</feature>
<dbReference type="PANTHER" id="PTHR24421:SF63">
    <property type="entry name" value="SENSOR HISTIDINE KINASE DESK"/>
    <property type="match status" value="1"/>
</dbReference>
<sequence length="432" mass="46635">MMRVTMEKILLMIMSLTLMSTLPIGMIDGGTMTAGLLLSLICSGLIEWRRGVSSGTWVICAAYVLGALAFPQWCVFLPMIAYDSARLARIPYRGSTGDWNARMGMISGLPCLTPVLAWSVRHRYGWYDAMGITAPGAFVATMSLLATSVLLGAALGSARAESSASRRALRRARDQARERLRHIRLRLSDIEEERARAVRMATLGERTRIAREIHDNVGHALTRAIMQSQAGKAVADATGDVVASQGFDALNATLNDAMTMIRRSVHDLEDDGTDFAAQIADAAGSFDGVSPDFSVTLTNDIVSAPAPVSRCLATTIREALSNVVRHSHARTATVTLRDFPAIWQLVVLDPGPARHDAPLPQSEAAVSGADERLRGMGLSDIEARVRALNGMSSCGPYREGWRVFVSIPKAPWSQSSVGYESDHGKTPSPKEA</sequence>
<protein>
    <submittedName>
        <fullName evidence="8">Two-component system sensor histidine kinase</fullName>
    </submittedName>
</protein>
<evidence type="ECO:0000256" key="1">
    <source>
        <dbReference type="ARBA" id="ARBA00022679"/>
    </source>
</evidence>
<keyword evidence="6" id="KW-0812">Transmembrane</keyword>
<dbReference type="Gene3D" id="3.30.565.10">
    <property type="entry name" value="Histidine kinase-like ATPase, C-terminal domain"/>
    <property type="match status" value="1"/>
</dbReference>
<feature type="transmembrane region" description="Helical" evidence="6">
    <location>
        <begin position="132"/>
        <end position="157"/>
    </location>
</feature>
<dbReference type="InterPro" id="IPR050482">
    <property type="entry name" value="Sensor_HK_TwoCompSys"/>
</dbReference>
<evidence type="ECO:0000256" key="6">
    <source>
        <dbReference type="SAM" id="Phobius"/>
    </source>
</evidence>
<feature type="domain" description="Signal transduction histidine kinase subgroup 3 dimerisation and phosphoacceptor" evidence="7">
    <location>
        <begin position="205"/>
        <end position="270"/>
    </location>
</feature>
<evidence type="ECO:0000256" key="4">
    <source>
        <dbReference type="SAM" id="Coils"/>
    </source>
</evidence>
<proteinExistence type="predicted"/>
<evidence type="ECO:0000313" key="8">
    <source>
        <dbReference type="EMBL" id="OXN01711.1"/>
    </source>
</evidence>
<keyword evidence="6" id="KW-0472">Membrane</keyword>
<feature type="transmembrane region" description="Helical" evidence="6">
    <location>
        <begin position="55"/>
        <end position="82"/>
    </location>
</feature>
<dbReference type="SUPFAM" id="SSF55874">
    <property type="entry name" value="ATPase domain of HSP90 chaperone/DNA topoisomerase II/histidine kinase"/>
    <property type="match status" value="1"/>
</dbReference>
<dbReference type="Pfam" id="PF07730">
    <property type="entry name" value="HisKA_3"/>
    <property type="match status" value="1"/>
</dbReference>
<dbReference type="PANTHER" id="PTHR24421">
    <property type="entry name" value="NITRATE/NITRITE SENSOR PROTEIN NARX-RELATED"/>
    <property type="match status" value="1"/>
</dbReference>
<dbReference type="Gene3D" id="1.20.5.1930">
    <property type="match status" value="1"/>
</dbReference>
<feature type="transmembrane region" description="Helical" evidence="6">
    <location>
        <begin position="103"/>
        <end position="120"/>
    </location>
</feature>
<organism evidence="8 9">
    <name type="scientific">Bifidobacterium vansinderenii</name>
    <dbReference type="NCBI Taxonomy" id="1984871"/>
    <lineage>
        <taxon>Bacteria</taxon>
        <taxon>Bacillati</taxon>
        <taxon>Actinomycetota</taxon>
        <taxon>Actinomycetes</taxon>
        <taxon>Bifidobacteriales</taxon>
        <taxon>Bifidobacteriaceae</taxon>
        <taxon>Bifidobacterium</taxon>
    </lineage>
</organism>
<evidence type="ECO:0000256" key="5">
    <source>
        <dbReference type="SAM" id="MobiDB-lite"/>
    </source>
</evidence>
<evidence type="ECO:0000256" key="2">
    <source>
        <dbReference type="ARBA" id="ARBA00022777"/>
    </source>
</evidence>
<evidence type="ECO:0000313" key="9">
    <source>
        <dbReference type="Proteomes" id="UP000215433"/>
    </source>
</evidence>
<dbReference type="Proteomes" id="UP000215433">
    <property type="component" value="Unassembled WGS sequence"/>
</dbReference>
<dbReference type="InterPro" id="IPR011712">
    <property type="entry name" value="Sig_transdc_His_kin_sub3_dim/P"/>
</dbReference>
<keyword evidence="4" id="KW-0175">Coiled coil</keyword>
<dbReference type="GO" id="GO:0000155">
    <property type="term" value="F:phosphorelay sensor kinase activity"/>
    <property type="evidence" value="ECO:0007669"/>
    <property type="project" value="InterPro"/>
</dbReference>
<dbReference type="AlphaFoldDB" id="A0A229W1H4"/>
<name>A0A229W1H4_9BIFI</name>
<reference evidence="8 9" key="1">
    <citation type="submission" date="2017-05" db="EMBL/GenBank/DDBJ databases">
        <title>Bifidobacterium vansinderenii sp. nov.</title>
        <authorList>
            <person name="Lugli G.A."/>
            <person name="Duranti S."/>
            <person name="Mangifesta M."/>
        </authorList>
    </citation>
    <scope>NUCLEOTIDE SEQUENCE [LARGE SCALE GENOMIC DNA]</scope>
    <source>
        <strain evidence="8 9">Tam10B</strain>
    </source>
</reference>
<evidence type="ECO:0000259" key="7">
    <source>
        <dbReference type="Pfam" id="PF07730"/>
    </source>
</evidence>
<feature type="compositionally biased region" description="Basic and acidic residues" evidence="5">
    <location>
        <begin position="420"/>
        <end position="432"/>
    </location>
</feature>
<evidence type="ECO:0000256" key="3">
    <source>
        <dbReference type="ARBA" id="ARBA00023012"/>
    </source>
</evidence>
<comment type="caution">
    <text evidence="8">The sequence shown here is derived from an EMBL/GenBank/DDBJ whole genome shotgun (WGS) entry which is preliminary data.</text>
</comment>